<dbReference type="InterPro" id="IPR023614">
    <property type="entry name" value="Porin_dom_sf"/>
</dbReference>
<organism evidence="1 2">
    <name type="scientific">Vibrio hepatarius</name>
    <dbReference type="NCBI Taxonomy" id="171383"/>
    <lineage>
        <taxon>Bacteria</taxon>
        <taxon>Pseudomonadati</taxon>
        <taxon>Pseudomonadota</taxon>
        <taxon>Gammaproteobacteria</taxon>
        <taxon>Vibrionales</taxon>
        <taxon>Vibrionaceae</taxon>
        <taxon>Vibrio</taxon>
        <taxon>Vibrio oreintalis group</taxon>
    </lineage>
</organism>
<evidence type="ECO:0008006" key="3">
    <source>
        <dbReference type="Google" id="ProtNLM"/>
    </source>
</evidence>
<dbReference type="Proteomes" id="UP000037530">
    <property type="component" value="Unassembled WGS sequence"/>
</dbReference>
<dbReference type="EMBL" id="LHPI01000008">
    <property type="protein sequence ID" value="KOO07903.1"/>
    <property type="molecule type" value="Genomic_DNA"/>
</dbReference>
<reference evidence="2" key="1">
    <citation type="submission" date="2015-08" db="EMBL/GenBank/DDBJ databases">
        <title>Vibrio galatheae sp. nov., a novel member of the Vibrionaceae family isolated from the Solomon Islands.</title>
        <authorList>
            <person name="Giubergia S."/>
            <person name="Machado H."/>
            <person name="Mateiu R.V."/>
            <person name="Gram L."/>
        </authorList>
    </citation>
    <scope>NUCLEOTIDE SEQUENCE [LARGE SCALE GENOMIC DNA]</scope>
    <source>
        <strain evidence="2">DSM 19134</strain>
    </source>
</reference>
<accession>A0A0M0I1W3</accession>
<dbReference type="AlphaFoldDB" id="A0A0M0I1W3"/>
<evidence type="ECO:0000313" key="2">
    <source>
        <dbReference type="Proteomes" id="UP000037530"/>
    </source>
</evidence>
<name>A0A0M0I1W3_9VIBR</name>
<evidence type="ECO:0000313" key="1">
    <source>
        <dbReference type="EMBL" id="KOO07903.1"/>
    </source>
</evidence>
<gene>
    <name evidence="1" type="ORF">AKJ31_10525</name>
</gene>
<dbReference type="PATRIC" id="fig|171383.3.peg.2147"/>
<comment type="caution">
    <text evidence="1">The sequence shown here is derived from an EMBL/GenBank/DDBJ whole genome shotgun (WGS) entry which is preliminary data.</text>
</comment>
<proteinExistence type="predicted"/>
<dbReference type="Gene3D" id="2.40.160.10">
    <property type="entry name" value="Porin"/>
    <property type="match status" value="1"/>
</dbReference>
<protein>
    <recommendedName>
        <fullName evidence="3">Porin domain-containing protein</fullName>
    </recommendedName>
</protein>
<dbReference type="STRING" id="171383.AKJ31_10525"/>
<keyword evidence="2" id="KW-1185">Reference proteome</keyword>
<dbReference type="SUPFAM" id="SSF56935">
    <property type="entry name" value="Porins"/>
    <property type="match status" value="1"/>
</dbReference>
<sequence>MLARSVLFLGLVTSSSHIHALEWSASGFGTLGYTYENEEDIAYRRDITQSVDIDDNGTFSSDSNLGLQLDGAFNRQWSVTAQLLLDNSVSHDLDALTELAFVRYEPNEYWSFRAGRIGVSAYAAADSRQIDYAHLWVRPPLELYGGIPFNNLDGLGISYISNNPDFNWSATLEYGQNREDGELAASDQEYETKLDNILSLSLELDQDAWQWQLSYARVGNLTVDHGDFITNVQTQVKGVADLGIPGISNDAQQVYDYFMVKDERVNYLQAAMTYFDGVWSFQSELFKVYADKDSIPQGEGGYALLGRTFGSVTPYAIYGRVRQSNDRYESSSDWSALNPALGPLQAGALFGINSVRIEQQTYSLGVRWDLLPNLALKAQVDHIDIEPYGYGLWAMSTEGIDKGRDVQVYTLNMNFIF</sequence>